<keyword evidence="2" id="KW-1185">Reference proteome</keyword>
<accession>A0ACD5UWK0</accession>
<reference evidence="1" key="1">
    <citation type="submission" date="2021-05" db="EMBL/GenBank/DDBJ databases">
        <authorList>
            <person name="Scholz U."/>
            <person name="Mascher M."/>
            <person name="Fiebig A."/>
        </authorList>
    </citation>
    <scope>NUCLEOTIDE SEQUENCE [LARGE SCALE GENOMIC DNA]</scope>
</reference>
<evidence type="ECO:0000313" key="1">
    <source>
        <dbReference type="EnsemblPlants" id="AVESA.00010b.r2.2DG0332190.1.CDS"/>
    </source>
</evidence>
<protein>
    <submittedName>
        <fullName evidence="1">Uncharacterized protein</fullName>
    </submittedName>
</protein>
<reference evidence="1" key="2">
    <citation type="submission" date="2025-09" db="UniProtKB">
        <authorList>
            <consortium name="EnsemblPlants"/>
        </authorList>
    </citation>
    <scope>IDENTIFICATION</scope>
</reference>
<evidence type="ECO:0000313" key="2">
    <source>
        <dbReference type="Proteomes" id="UP001732700"/>
    </source>
</evidence>
<dbReference type="EnsemblPlants" id="AVESA.00010b.r2.2DG0332190.1">
    <property type="protein sequence ID" value="AVESA.00010b.r2.2DG0332190.1.CDS"/>
    <property type="gene ID" value="AVESA.00010b.r2.2DG0332190"/>
</dbReference>
<proteinExistence type="predicted"/>
<dbReference type="Proteomes" id="UP001732700">
    <property type="component" value="Chromosome 2D"/>
</dbReference>
<name>A0ACD5UWK0_AVESA</name>
<organism evidence="1 2">
    <name type="scientific">Avena sativa</name>
    <name type="common">Oat</name>
    <dbReference type="NCBI Taxonomy" id="4498"/>
    <lineage>
        <taxon>Eukaryota</taxon>
        <taxon>Viridiplantae</taxon>
        <taxon>Streptophyta</taxon>
        <taxon>Embryophyta</taxon>
        <taxon>Tracheophyta</taxon>
        <taxon>Spermatophyta</taxon>
        <taxon>Magnoliopsida</taxon>
        <taxon>Liliopsida</taxon>
        <taxon>Poales</taxon>
        <taxon>Poaceae</taxon>
        <taxon>BOP clade</taxon>
        <taxon>Pooideae</taxon>
        <taxon>Poodae</taxon>
        <taxon>Poeae</taxon>
        <taxon>Poeae Chloroplast Group 1 (Aveneae type)</taxon>
        <taxon>Aveninae</taxon>
        <taxon>Avena</taxon>
    </lineage>
</organism>
<sequence length="227" mass="25971">MARQRGRVLLRRIEDRRRRGICFRKRRAGLVKKAEELAVLCDADVALLVVSPFDGTFHRLAAPTTMENIIKRYQNSPAAQKRVHSRSLLKERKSKDFEVPIAATNRRPSNDDMSIDESSISQLTIEQLIQIERNVEYALRNTKAKRLEAHRIVTVQEKGRRVLEEKDLTKMISGEEQARQRKAWNWQPAERRGSRFDAQTVTVAACTGKNTDKPQLAMSPTSPVALL</sequence>